<evidence type="ECO:0008006" key="7">
    <source>
        <dbReference type="Google" id="ProtNLM"/>
    </source>
</evidence>
<feature type="region of interest" description="Disordered" evidence="2">
    <location>
        <begin position="884"/>
        <end position="922"/>
    </location>
</feature>
<evidence type="ECO:0000256" key="2">
    <source>
        <dbReference type="SAM" id="MobiDB-lite"/>
    </source>
</evidence>
<name>A0A8K0SCF5_9HYPO</name>
<dbReference type="Gene3D" id="3.40.50.300">
    <property type="entry name" value="P-loop containing nucleotide triphosphate hydrolases"/>
    <property type="match status" value="1"/>
</dbReference>
<proteinExistence type="predicted"/>
<evidence type="ECO:0000313" key="5">
    <source>
        <dbReference type="EMBL" id="KAH7303097.1"/>
    </source>
</evidence>
<dbReference type="Pfam" id="PF24883">
    <property type="entry name" value="NPHP3_N"/>
    <property type="match status" value="1"/>
</dbReference>
<evidence type="ECO:0000259" key="4">
    <source>
        <dbReference type="Pfam" id="PF24883"/>
    </source>
</evidence>
<keyword evidence="1" id="KW-0677">Repeat</keyword>
<feature type="domain" description="DUF7708" evidence="3">
    <location>
        <begin position="70"/>
        <end position="204"/>
    </location>
</feature>
<dbReference type="PANTHER" id="PTHR10039:SF14">
    <property type="entry name" value="NACHT DOMAIN-CONTAINING PROTEIN"/>
    <property type="match status" value="1"/>
</dbReference>
<keyword evidence="6" id="KW-1185">Reference proteome</keyword>
<dbReference type="Pfam" id="PF24809">
    <property type="entry name" value="DUF7708"/>
    <property type="match status" value="1"/>
</dbReference>
<evidence type="ECO:0000259" key="3">
    <source>
        <dbReference type="Pfam" id="PF24809"/>
    </source>
</evidence>
<feature type="compositionally biased region" description="Low complexity" evidence="2">
    <location>
        <begin position="897"/>
        <end position="915"/>
    </location>
</feature>
<dbReference type="SUPFAM" id="SSF52540">
    <property type="entry name" value="P-loop containing nucleoside triphosphate hydrolases"/>
    <property type="match status" value="1"/>
</dbReference>
<organism evidence="5 6">
    <name type="scientific">Stachybotrys elegans</name>
    <dbReference type="NCBI Taxonomy" id="80388"/>
    <lineage>
        <taxon>Eukaryota</taxon>
        <taxon>Fungi</taxon>
        <taxon>Dikarya</taxon>
        <taxon>Ascomycota</taxon>
        <taxon>Pezizomycotina</taxon>
        <taxon>Sordariomycetes</taxon>
        <taxon>Hypocreomycetidae</taxon>
        <taxon>Hypocreales</taxon>
        <taxon>Stachybotryaceae</taxon>
        <taxon>Stachybotrys</taxon>
    </lineage>
</organism>
<accession>A0A8K0SCF5</accession>
<evidence type="ECO:0000256" key="1">
    <source>
        <dbReference type="ARBA" id="ARBA00022737"/>
    </source>
</evidence>
<evidence type="ECO:0000313" key="6">
    <source>
        <dbReference type="Proteomes" id="UP000813444"/>
    </source>
</evidence>
<sequence>MPLTARVSLDAQRIIREAFEDLERAVSTSDRVCLKDTTLDDVREAAHLVENELAARQSLRNMRRLEPLFTGLGYYTKTIEVLCNGTPYMPWIWAPIKLILKISSDHIEAFEKIIKAYSQIAEPLQRFKIIDRAFSSDKDVQRSLAIFYSDILKFHKEAYRFVRRSSWRLFFLTSWGRFQRHFEGIIEDLKAHEELIDKTANAVHISESKEMRRTLQIWRQEHLDKLAREEAEQTAAQYLAIIGCLRVDESTQLKIFDTIASEASTNPGTCDWILKQSTIQAWMRCHQSSTFLLLHGRPGCGKSVLATQIVQFLQASKQSLVVSHLCTYSYDESMDYDKILRSVLMQLIRSDTDLVAHIYDALILKKKVPGSKLLEELIRNSVSASSLNPSLTRYIHIIIDGLDECDKITQSRVIKMMERVVSAAFSSGSTVCKVLLSSRASPAVAKKARQTQTVSLSDENESLEKAIETYASQRLSLLQPQFSQLRISNDDLNALGLRIAKKAEGMFLWARLVLDYLASNMFLRRDEVLSAAEALPRALEQFYDKIVTQITSHFDERSIERMRSIFGWIAFAKRPLRKAEFRSALAFSSGDPAVDELAPSYFFDKCSPLIEERRDSTFSFIHVSVRDYLQSANGNMTIDETACISSHGLAIAACLVSGLRVLTPTYPEQRRQLRVLRGIHGFHSYATEYWVDSILANSEVQSSQARSDFFHLCRELSAIFEPAPSTFHNEDNEPLVFLDKRLANIQHQDNALCVVAQIILAEERERYLQESSLENDISTEMIEVTSLKSLLNNYQRTVQQLLSLQACKGASLQELERFRQEFRTSAFTCRLPSCPHFSHGFKDHYLRLSHEAIHSKIVCRIQGCQYPPFCSTGALKRHQKTCHNDIPDSGRKAIRKAAQSSASESPSESNESQAEIAPHQDQLDAHGQTFLARAYIRDDYKDTKRRLIERPKDLNVTIYSNYPPFNRCN</sequence>
<dbReference type="OrthoDB" id="7464126at2759"/>
<dbReference type="InterPro" id="IPR056884">
    <property type="entry name" value="NPHP3-like_N"/>
</dbReference>
<gene>
    <name evidence="5" type="ORF">B0I35DRAFT_384399</name>
</gene>
<dbReference type="AlphaFoldDB" id="A0A8K0SCF5"/>
<dbReference type="InterPro" id="IPR056125">
    <property type="entry name" value="DUF7708"/>
</dbReference>
<protein>
    <recommendedName>
        <fullName evidence="7">NACHT domain-containing protein</fullName>
    </recommendedName>
</protein>
<reference evidence="5" key="1">
    <citation type="journal article" date="2021" name="Nat. Commun.">
        <title>Genetic determinants of endophytism in the Arabidopsis root mycobiome.</title>
        <authorList>
            <person name="Mesny F."/>
            <person name="Miyauchi S."/>
            <person name="Thiergart T."/>
            <person name="Pickel B."/>
            <person name="Atanasova L."/>
            <person name="Karlsson M."/>
            <person name="Huettel B."/>
            <person name="Barry K.W."/>
            <person name="Haridas S."/>
            <person name="Chen C."/>
            <person name="Bauer D."/>
            <person name="Andreopoulos W."/>
            <person name="Pangilinan J."/>
            <person name="LaButti K."/>
            <person name="Riley R."/>
            <person name="Lipzen A."/>
            <person name="Clum A."/>
            <person name="Drula E."/>
            <person name="Henrissat B."/>
            <person name="Kohler A."/>
            <person name="Grigoriev I.V."/>
            <person name="Martin F.M."/>
            <person name="Hacquard S."/>
        </authorList>
    </citation>
    <scope>NUCLEOTIDE SEQUENCE</scope>
    <source>
        <strain evidence="5">MPI-CAGE-CH-0235</strain>
    </source>
</reference>
<dbReference type="EMBL" id="JAGPNK010000040">
    <property type="protein sequence ID" value="KAH7303097.1"/>
    <property type="molecule type" value="Genomic_DNA"/>
</dbReference>
<dbReference type="InterPro" id="IPR027417">
    <property type="entry name" value="P-loop_NTPase"/>
</dbReference>
<comment type="caution">
    <text evidence="5">The sequence shown here is derived from an EMBL/GenBank/DDBJ whole genome shotgun (WGS) entry which is preliminary data.</text>
</comment>
<dbReference type="Proteomes" id="UP000813444">
    <property type="component" value="Unassembled WGS sequence"/>
</dbReference>
<dbReference type="PANTHER" id="PTHR10039">
    <property type="entry name" value="AMELOGENIN"/>
    <property type="match status" value="1"/>
</dbReference>
<feature type="domain" description="Nephrocystin 3-like N-terminal" evidence="4">
    <location>
        <begin position="268"/>
        <end position="439"/>
    </location>
</feature>